<evidence type="ECO:0000256" key="6">
    <source>
        <dbReference type="SAM" id="Phobius"/>
    </source>
</evidence>
<keyword evidence="5 6" id="KW-0472">Membrane</keyword>
<dbReference type="EMBL" id="UFQS01001383">
    <property type="protein sequence ID" value="SSX10626.1"/>
    <property type="molecule type" value="Genomic_DNA"/>
</dbReference>
<dbReference type="SMART" id="SM01398">
    <property type="entry name" value="Cornichon"/>
    <property type="match status" value="1"/>
</dbReference>
<comment type="similarity">
    <text evidence="2">Belongs to the cornichon family.</text>
</comment>
<comment type="subcellular location">
    <subcellularLocation>
        <location evidence="1">Membrane</location>
        <topology evidence="1">Multi-pass membrane protein</topology>
    </subcellularLocation>
</comment>
<dbReference type="GO" id="GO:0016020">
    <property type="term" value="C:membrane"/>
    <property type="evidence" value="ECO:0007669"/>
    <property type="project" value="UniProtKB-SubCell"/>
</dbReference>
<dbReference type="AlphaFoldDB" id="A0A336L0B5"/>
<dbReference type="OMA" id="HKKECFI"/>
<evidence type="ECO:0000256" key="1">
    <source>
        <dbReference type="ARBA" id="ARBA00004141"/>
    </source>
</evidence>
<dbReference type="PANTHER" id="PTHR12290">
    <property type="entry name" value="CORNICHON-RELATED"/>
    <property type="match status" value="1"/>
</dbReference>
<protein>
    <submittedName>
        <fullName evidence="7">CSON002304 protein</fullName>
    </submittedName>
</protein>
<dbReference type="Pfam" id="PF03311">
    <property type="entry name" value="Cornichon"/>
    <property type="match status" value="1"/>
</dbReference>
<evidence type="ECO:0000256" key="4">
    <source>
        <dbReference type="ARBA" id="ARBA00022989"/>
    </source>
</evidence>
<keyword evidence="4 6" id="KW-1133">Transmembrane helix</keyword>
<dbReference type="EMBL" id="UFQT01001383">
    <property type="protein sequence ID" value="SSX30309.1"/>
    <property type="molecule type" value="Genomic_DNA"/>
</dbReference>
<feature type="transmembrane region" description="Helical" evidence="6">
    <location>
        <begin position="58"/>
        <end position="85"/>
    </location>
</feature>
<dbReference type="GO" id="GO:0016192">
    <property type="term" value="P:vesicle-mediated transport"/>
    <property type="evidence" value="ECO:0007669"/>
    <property type="project" value="InterPro"/>
</dbReference>
<evidence type="ECO:0000256" key="3">
    <source>
        <dbReference type="ARBA" id="ARBA00022692"/>
    </source>
</evidence>
<feature type="transmembrane region" description="Helical" evidence="6">
    <location>
        <begin position="7"/>
        <end position="29"/>
    </location>
</feature>
<feature type="transmembrane region" description="Helical" evidence="6">
    <location>
        <begin position="116"/>
        <end position="139"/>
    </location>
</feature>
<dbReference type="VEuPathDB" id="VectorBase:CSON002304"/>
<organism evidence="7">
    <name type="scientific">Culicoides sonorensis</name>
    <name type="common">Biting midge</name>
    <dbReference type="NCBI Taxonomy" id="179676"/>
    <lineage>
        <taxon>Eukaryota</taxon>
        <taxon>Metazoa</taxon>
        <taxon>Ecdysozoa</taxon>
        <taxon>Arthropoda</taxon>
        <taxon>Hexapoda</taxon>
        <taxon>Insecta</taxon>
        <taxon>Pterygota</taxon>
        <taxon>Neoptera</taxon>
        <taxon>Endopterygota</taxon>
        <taxon>Diptera</taxon>
        <taxon>Nematocera</taxon>
        <taxon>Chironomoidea</taxon>
        <taxon>Ceratopogonidae</taxon>
        <taxon>Ceratopogoninae</taxon>
        <taxon>Culicoides</taxon>
        <taxon>Monoculicoides</taxon>
    </lineage>
</organism>
<sequence>MLPETLLFIISMAITGSLLFLLVYFVIILSDLECDYINAQTCCAKLNFWVIPKLGAHAFLAFLLLIHQNWGLFLLNIPGVAWMLYEKLKIPSGNIGVYDPAEIHNRGMIRKHLRDCMIYLGFYLLIFFVYLYYMIIALLKGDPIKRHEEGEIISEF</sequence>
<name>A0A336L0B5_CULSO</name>
<keyword evidence="3 6" id="KW-0812">Transmembrane</keyword>
<evidence type="ECO:0000313" key="7">
    <source>
        <dbReference type="EMBL" id="SSX10626.1"/>
    </source>
</evidence>
<evidence type="ECO:0000256" key="5">
    <source>
        <dbReference type="ARBA" id="ARBA00023136"/>
    </source>
</evidence>
<evidence type="ECO:0000313" key="8">
    <source>
        <dbReference type="EMBL" id="SSX30309.1"/>
    </source>
</evidence>
<proteinExistence type="inferred from homology"/>
<evidence type="ECO:0000256" key="2">
    <source>
        <dbReference type="ARBA" id="ARBA00010095"/>
    </source>
</evidence>
<reference evidence="7" key="1">
    <citation type="submission" date="2018-04" db="EMBL/GenBank/DDBJ databases">
        <authorList>
            <person name="Go L.Y."/>
            <person name="Mitchell J.A."/>
        </authorList>
    </citation>
    <scope>NUCLEOTIDE SEQUENCE</scope>
    <source>
        <tissue evidence="7">Whole organism</tissue>
    </source>
</reference>
<reference evidence="8" key="2">
    <citation type="submission" date="2018-07" db="EMBL/GenBank/DDBJ databases">
        <authorList>
            <person name="Quirk P.G."/>
            <person name="Krulwich T.A."/>
        </authorList>
    </citation>
    <scope>NUCLEOTIDE SEQUENCE</scope>
</reference>
<gene>
    <name evidence="7" type="primary">CSON002304</name>
</gene>
<dbReference type="InterPro" id="IPR003377">
    <property type="entry name" value="Cornichon"/>
</dbReference>
<accession>A0A336L0B5</accession>